<keyword evidence="4" id="KW-1185">Reference proteome</keyword>
<evidence type="ECO:0000256" key="2">
    <source>
        <dbReference type="ARBA" id="ARBA00022679"/>
    </source>
</evidence>
<organism evidence="3 4">
    <name type="scientific">Luteimicrobium subarcticum</name>
    <dbReference type="NCBI Taxonomy" id="620910"/>
    <lineage>
        <taxon>Bacteria</taxon>
        <taxon>Bacillati</taxon>
        <taxon>Actinomycetota</taxon>
        <taxon>Actinomycetes</taxon>
        <taxon>Micrococcales</taxon>
        <taxon>Luteimicrobium</taxon>
    </lineage>
</organism>
<gene>
    <name evidence="3" type="ORF">CLV34_1615</name>
</gene>
<name>A0A2M8WTB5_9MICO</name>
<protein>
    <submittedName>
        <fullName evidence="3">Glycosyl transferase family 1</fullName>
    </submittedName>
</protein>
<dbReference type="Gene3D" id="3.40.50.2000">
    <property type="entry name" value="Glycogen Phosphorylase B"/>
    <property type="match status" value="2"/>
</dbReference>
<dbReference type="Pfam" id="PF13692">
    <property type="entry name" value="Glyco_trans_1_4"/>
    <property type="match status" value="1"/>
</dbReference>
<dbReference type="GO" id="GO:0016757">
    <property type="term" value="F:glycosyltransferase activity"/>
    <property type="evidence" value="ECO:0007669"/>
    <property type="project" value="UniProtKB-KW"/>
</dbReference>
<dbReference type="SUPFAM" id="SSF53756">
    <property type="entry name" value="UDP-Glycosyltransferase/glycogen phosphorylase"/>
    <property type="match status" value="1"/>
</dbReference>
<keyword evidence="2 3" id="KW-0808">Transferase</keyword>
<dbReference type="PANTHER" id="PTHR12526">
    <property type="entry name" value="GLYCOSYLTRANSFERASE"/>
    <property type="match status" value="1"/>
</dbReference>
<sequence>MTGARVPGRVVAFGTYDTSRHPRVGILVDGLRARGVDVSELDRPLGLSTAERVRMLTQPWRLPALAGRLAARWWSLARDARADRRAHGTPDVVLVGYLGHFDVLLARALFRRSYRVLDHLVFAGDTARDRGAGGLKARLLTGLDRAALAACDLAVVDTDEHLAMLPARTAGVVVPVGATDDWFAAGDASSRAPSAVPSEAPAAAPLSVVFFGLFTPLQGAPTIASGLADLLRERPDVRVTLAGTGQDLDAARATLTAVPAAATQVTWLDWVEPADLPALVASHDVCLGILGDTPKALRVVPNKVYQGLAAGCAVVTSGTPPQRRALADAAVLVPPGDAAALAAALRALADDPAALADARTRARTGGRRFTPDAVVAPLLEALRVAGHAPTAQQVPPHVPQPAEDAS</sequence>
<evidence type="ECO:0000313" key="4">
    <source>
        <dbReference type="Proteomes" id="UP000231586"/>
    </source>
</evidence>
<dbReference type="AlphaFoldDB" id="A0A2M8WTB5"/>
<dbReference type="Proteomes" id="UP000231586">
    <property type="component" value="Unassembled WGS sequence"/>
</dbReference>
<comment type="caution">
    <text evidence="3">The sequence shown here is derived from an EMBL/GenBank/DDBJ whole genome shotgun (WGS) entry which is preliminary data.</text>
</comment>
<reference evidence="3 4" key="1">
    <citation type="submission" date="2017-11" db="EMBL/GenBank/DDBJ databases">
        <title>Genomic Encyclopedia of Archaeal and Bacterial Type Strains, Phase II (KMG-II): From Individual Species to Whole Genera.</title>
        <authorList>
            <person name="Goeker M."/>
        </authorList>
    </citation>
    <scope>NUCLEOTIDE SEQUENCE [LARGE SCALE GENOMIC DNA]</scope>
    <source>
        <strain evidence="3 4">DSM 22413</strain>
    </source>
</reference>
<accession>A0A2M8WTB5</accession>
<dbReference type="EMBL" id="PGTZ01000007">
    <property type="protein sequence ID" value="PJI94129.1"/>
    <property type="molecule type" value="Genomic_DNA"/>
</dbReference>
<dbReference type="PANTHER" id="PTHR12526:SF510">
    <property type="entry name" value="D-INOSITOL 3-PHOSPHATE GLYCOSYLTRANSFERASE"/>
    <property type="match status" value="1"/>
</dbReference>
<keyword evidence="1" id="KW-0328">Glycosyltransferase</keyword>
<proteinExistence type="predicted"/>
<evidence type="ECO:0000313" key="3">
    <source>
        <dbReference type="EMBL" id="PJI94129.1"/>
    </source>
</evidence>
<evidence type="ECO:0000256" key="1">
    <source>
        <dbReference type="ARBA" id="ARBA00022676"/>
    </source>
</evidence>